<evidence type="ECO:0000313" key="3">
    <source>
        <dbReference type="Proteomes" id="UP000019434"/>
    </source>
</evidence>
<dbReference type="Pfam" id="PF05763">
    <property type="entry name" value="DUF835"/>
    <property type="match status" value="1"/>
</dbReference>
<dbReference type="PANTHER" id="PTHR33531">
    <property type="entry name" value="RUBRERYTHRIN SUBFAMILY"/>
    <property type="match status" value="1"/>
</dbReference>
<organism evidence="2 3">
    <name type="scientific">Thermococcus nautili</name>
    <dbReference type="NCBI Taxonomy" id="195522"/>
    <lineage>
        <taxon>Archaea</taxon>
        <taxon>Methanobacteriati</taxon>
        <taxon>Methanobacteriota</taxon>
        <taxon>Thermococci</taxon>
        <taxon>Thermococcales</taxon>
        <taxon>Thermococcaceae</taxon>
        <taxon>Thermococcus</taxon>
    </lineage>
</organism>
<gene>
    <name evidence="2" type="ORF">BD01_0508</name>
</gene>
<dbReference type="eggNOG" id="arCOG03797">
    <property type="taxonomic scope" value="Archaea"/>
</dbReference>
<accession>W8NSB8</accession>
<evidence type="ECO:0000259" key="1">
    <source>
        <dbReference type="Pfam" id="PF05763"/>
    </source>
</evidence>
<feature type="domain" description="DUF835" evidence="1">
    <location>
        <begin position="127"/>
        <end position="244"/>
    </location>
</feature>
<dbReference type="STRING" id="195522.BD01_0508"/>
<dbReference type="Proteomes" id="UP000019434">
    <property type="component" value="Chromosome"/>
</dbReference>
<evidence type="ECO:0000313" key="2">
    <source>
        <dbReference type="EMBL" id="AHL22133.1"/>
    </source>
</evidence>
<dbReference type="InterPro" id="IPR008553">
    <property type="entry name" value="DUF835"/>
</dbReference>
<dbReference type="PANTHER" id="PTHR33531:SF7">
    <property type="entry name" value="HYPOTHETICAL MEMBRANE PROTEIN, CONSERVED"/>
    <property type="match status" value="1"/>
</dbReference>
<keyword evidence="3" id="KW-1185">Reference proteome</keyword>
<dbReference type="EMBL" id="CP007264">
    <property type="protein sequence ID" value="AHL22133.1"/>
    <property type="molecule type" value="Genomic_DNA"/>
</dbReference>
<dbReference type="HOGENOM" id="CLU_067022_0_0_2"/>
<dbReference type="RefSeq" id="WP_042689591.1">
    <property type="nucleotide sequence ID" value="NZ_CP007264.1"/>
</dbReference>
<sequence>MNYSPLKLYLEVVKLVAVTLMLGLVVKRHEAFTYLVPKKVVKKAFFFLTVFWLGFVADVSNDIYPTEFTKVLDDIIISVALVFGAYLMWSASSPLRESVTPKKLGTLNGEPRIQRGAYLVYASTLKDVLDIVRGRKVLFVTRHPELLQGSNLPYIWVSKIPSRYSVNPTNLHILLHEISKSVDRNTVIVLDALEYLILENGFKSVMKFLTTLKDIVIEKNATLLLVVEKNALDEKERAMLESEFQVLVL</sequence>
<reference evidence="2 3" key="1">
    <citation type="submission" date="2014-02" db="EMBL/GenBank/DDBJ databases">
        <title>Genome Sequence of an Hyperthermophilic Archaeon, Thermococcus nautili 30-1, producing viral vesicles.</title>
        <authorList>
            <person name="Oberto J."/>
            <person name="Gaudin M."/>
            <person name="Cossu M."/>
            <person name="Gorlas A."/>
            <person name="Slesarev A."/>
            <person name="Marguet E."/>
            <person name="Forterre P."/>
        </authorList>
    </citation>
    <scope>NUCLEOTIDE SEQUENCE [LARGE SCALE GENOMIC DNA]</scope>
    <source>
        <strain evidence="2 3">30-1</strain>
    </source>
</reference>
<dbReference type="KEGG" id="tnu:BD01_0508"/>
<dbReference type="GeneID" id="24957783"/>
<dbReference type="OrthoDB" id="86314at2157"/>
<dbReference type="AlphaFoldDB" id="W8NSB8"/>
<name>W8NSB8_9EURY</name>
<proteinExistence type="predicted"/>
<protein>
    <recommendedName>
        <fullName evidence="1">DUF835 domain-containing protein</fullName>
    </recommendedName>
</protein>